<feature type="chain" id="PRO_5013275418" evidence="3">
    <location>
        <begin position="20"/>
        <end position="400"/>
    </location>
</feature>
<dbReference type="Gene3D" id="2.40.30.170">
    <property type="match status" value="1"/>
</dbReference>
<evidence type="ECO:0000256" key="1">
    <source>
        <dbReference type="ARBA" id="ARBA00009477"/>
    </source>
</evidence>
<evidence type="ECO:0000259" key="5">
    <source>
        <dbReference type="Pfam" id="PF25954"/>
    </source>
</evidence>
<dbReference type="InterPro" id="IPR058649">
    <property type="entry name" value="CzcB_C"/>
</dbReference>
<keyword evidence="9" id="KW-1185">Reference proteome</keyword>
<feature type="domain" description="CzcB-like barrel-sandwich hybrid" evidence="6">
    <location>
        <begin position="92"/>
        <end position="245"/>
    </location>
</feature>
<dbReference type="KEGG" id="mbry:B1812_19335"/>
<dbReference type="Gene3D" id="2.40.50.100">
    <property type="match status" value="1"/>
</dbReference>
<dbReference type="GO" id="GO:0046914">
    <property type="term" value="F:transition metal ion binding"/>
    <property type="evidence" value="ECO:0007669"/>
    <property type="project" value="TreeGrafter"/>
</dbReference>
<dbReference type="GO" id="GO:0030288">
    <property type="term" value="C:outer membrane-bounded periplasmic space"/>
    <property type="evidence" value="ECO:0007669"/>
    <property type="project" value="TreeGrafter"/>
</dbReference>
<dbReference type="OrthoDB" id="9774837at2"/>
<dbReference type="SUPFAM" id="SSF111369">
    <property type="entry name" value="HlyD-like secretion proteins"/>
    <property type="match status" value="1"/>
</dbReference>
<evidence type="ECO:0000259" key="6">
    <source>
        <dbReference type="Pfam" id="PF25973"/>
    </source>
</evidence>
<keyword evidence="3" id="KW-0732">Signal</keyword>
<dbReference type="InterPro" id="IPR051909">
    <property type="entry name" value="MFP_Cation_Efflux"/>
</dbReference>
<dbReference type="InterPro" id="IPR058648">
    <property type="entry name" value="HH_CzcB-like"/>
</dbReference>
<dbReference type="Pfam" id="PF25893">
    <property type="entry name" value="HH_CzcB"/>
    <property type="match status" value="1"/>
</dbReference>
<dbReference type="GO" id="GO:0060003">
    <property type="term" value="P:copper ion export"/>
    <property type="evidence" value="ECO:0007669"/>
    <property type="project" value="TreeGrafter"/>
</dbReference>
<evidence type="ECO:0000259" key="4">
    <source>
        <dbReference type="Pfam" id="PF25893"/>
    </source>
</evidence>
<dbReference type="Proteomes" id="UP000193978">
    <property type="component" value="Chromosome"/>
</dbReference>
<reference evidence="8 9" key="1">
    <citation type="submission" date="2017-02" db="EMBL/GenBank/DDBJ databases">
        <authorList>
            <person name="Peterson S.W."/>
        </authorList>
    </citation>
    <scope>NUCLEOTIDE SEQUENCE [LARGE SCALE GENOMIC DNA]</scope>
    <source>
        <strain evidence="8 9">S285</strain>
    </source>
</reference>
<dbReference type="GO" id="GO:0022857">
    <property type="term" value="F:transmembrane transporter activity"/>
    <property type="evidence" value="ECO:0007669"/>
    <property type="project" value="InterPro"/>
</dbReference>
<dbReference type="GO" id="GO:0015679">
    <property type="term" value="P:plasma membrane copper ion transport"/>
    <property type="evidence" value="ECO:0007669"/>
    <property type="project" value="TreeGrafter"/>
</dbReference>
<dbReference type="InterPro" id="IPR058792">
    <property type="entry name" value="Beta-barrel_RND_2"/>
</dbReference>
<dbReference type="NCBIfam" id="TIGR01730">
    <property type="entry name" value="RND_mfp"/>
    <property type="match status" value="1"/>
</dbReference>
<gene>
    <name evidence="8" type="ORF">B1812_19335</name>
</gene>
<evidence type="ECO:0000259" key="7">
    <source>
        <dbReference type="Pfam" id="PF25975"/>
    </source>
</evidence>
<dbReference type="Gene3D" id="2.40.420.20">
    <property type="match status" value="1"/>
</dbReference>
<dbReference type="GO" id="GO:0016020">
    <property type="term" value="C:membrane"/>
    <property type="evidence" value="ECO:0007669"/>
    <property type="project" value="InterPro"/>
</dbReference>
<sequence length="400" mass="43264">MSKRLQLVLALLLAALVGAQLPRLMTALKPVQPDSKQQDATSNAARTNDNLIRLSEAQIQATKITTAEIQPGVIRRRISIPASVTPDPELVGHVAAKVAGTVAQLRKRLGDPIAKGEVVAVLDSREVADAKSEYLAATTNYDLQNTLFQRDKGLYAKQIIAEQLFLKSRAAFTEAKLRLDLARQKLAALDLSDAEIAALPNQPISALREKEIRSPVAGRVSERLVAIGQPVGGEGQSKEIYIVTDVSTVEADLAVPVADMPFIKEKQRVTILTPEGREVAGSVIFVNAMLTPETRTGHVIASFPNQNQALRPGSLLTARVVLEEQKVRAMAPRAAIQTVANEPVLFVRNPEGFDKRIVKTGARDDENIQIEAGVKPGEIVAVDNSFVLKAELGKNDIPEE</sequence>
<dbReference type="PANTHER" id="PTHR30097:SF4">
    <property type="entry name" value="SLR6042 PROTEIN"/>
    <property type="match status" value="1"/>
</dbReference>
<accession>A0A1W6MZB1</accession>
<feature type="signal peptide" evidence="3">
    <location>
        <begin position="1"/>
        <end position="19"/>
    </location>
</feature>
<keyword evidence="2" id="KW-0813">Transport</keyword>
<dbReference type="Pfam" id="PF25973">
    <property type="entry name" value="BSH_CzcB"/>
    <property type="match status" value="1"/>
</dbReference>
<dbReference type="RefSeq" id="WP_085773014.1">
    <property type="nucleotide sequence ID" value="NZ_AP027149.1"/>
</dbReference>
<organism evidence="8 9">
    <name type="scientific">Methylocystis bryophila</name>
    <dbReference type="NCBI Taxonomy" id="655015"/>
    <lineage>
        <taxon>Bacteria</taxon>
        <taxon>Pseudomonadati</taxon>
        <taxon>Pseudomonadota</taxon>
        <taxon>Alphaproteobacteria</taxon>
        <taxon>Hyphomicrobiales</taxon>
        <taxon>Methylocystaceae</taxon>
        <taxon>Methylocystis</taxon>
    </lineage>
</organism>
<evidence type="ECO:0000313" key="8">
    <source>
        <dbReference type="EMBL" id="ARN82876.1"/>
    </source>
</evidence>
<dbReference type="STRING" id="655015.B1812_19335"/>
<dbReference type="Pfam" id="PF25975">
    <property type="entry name" value="CzcB_C"/>
    <property type="match status" value="1"/>
</dbReference>
<dbReference type="EMBL" id="CP019948">
    <property type="protein sequence ID" value="ARN82876.1"/>
    <property type="molecule type" value="Genomic_DNA"/>
</dbReference>
<dbReference type="PANTHER" id="PTHR30097">
    <property type="entry name" value="CATION EFFLUX SYSTEM PROTEIN CUSB"/>
    <property type="match status" value="1"/>
</dbReference>
<proteinExistence type="inferred from homology"/>
<evidence type="ECO:0000256" key="3">
    <source>
        <dbReference type="SAM" id="SignalP"/>
    </source>
</evidence>
<feature type="domain" description="CzcB-like alpha-helical hairpin" evidence="4">
    <location>
        <begin position="129"/>
        <end position="188"/>
    </location>
</feature>
<dbReference type="InterPro" id="IPR058647">
    <property type="entry name" value="BSH_CzcB-like"/>
</dbReference>
<comment type="similarity">
    <text evidence="1">Belongs to the membrane fusion protein (MFP) (TC 8.A.1) family.</text>
</comment>
<dbReference type="InterPro" id="IPR006143">
    <property type="entry name" value="RND_pump_MFP"/>
</dbReference>
<dbReference type="Pfam" id="PF25954">
    <property type="entry name" value="Beta-barrel_RND_2"/>
    <property type="match status" value="1"/>
</dbReference>
<feature type="domain" description="CzcB-like C-terminal circularly permuted SH3-like" evidence="7">
    <location>
        <begin position="332"/>
        <end position="389"/>
    </location>
</feature>
<feature type="domain" description="CusB-like beta-barrel" evidence="5">
    <location>
        <begin position="252"/>
        <end position="320"/>
    </location>
</feature>
<evidence type="ECO:0000256" key="2">
    <source>
        <dbReference type="ARBA" id="ARBA00022448"/>
    </source>
</evidence>
<name>A0A1W6MZB1_9HYPH</name>
<evidence type="ECO:0000313" key="9">
    <source>
        <dbReference type="Proteomes" id="UP000193978"/>
    </source>
</evidence>
<protein>
    <submittedName>
        <fullName evidence="8">Efflux transporter periplasmic adaptor subunit</fullName>
    </submittedName>
</protein>
<dbReference type="AlphaFoldDB" id="A0A1W6MZB1"/>